<proteinExistence type="predicted"/>
<protein>
    <submittedName>
        <fullName evidence="1">Uncharacterized protein</fullName>
    </submittedName>
</protein>
<dbReference type="EMBL" id="VSRR010095383">
    <property type="protein sequence ID" value="MPC93587.1"/>
    <property type="molecule type" value="Genomic_DNA"/>
</dbReference>
<name>A0A5B7JK64_PORTR</name>
<dbReference type="Proteomes" id="UP000324222">
    <property type="component" value="Unassembled WGS sequence"/>
</dbReference>
<evidence type="ECO:0000313" key="2">
    <source>
        <dbReference type="Proteomes" id="UP000324222"/>
    </source>
</evidence>
<gene>
    <name evidence="1" type="ORF">E2C01_088721</name>
</gene>
<comment type="caution">
    <text evidence="1">The sequence shown here is derived from an EMBL/GenBank/DDBJ whole genome shotgun (WGS) entry which is preliminary data.</text>
</comment>
<reference evidence="1 2" key="1">
    <citation type="submission" date="2019-05" db="EMBL/GenBank/DDBJ databases">
        <title>Another draft genome of Portunus trituberculatus and its Hox gene families provides insights of decapod evolution.</title>
        <authorList>
            <person name="Jeong J.-H."/>
            <person name="Song I."/>
            <person name="Kim S."/>
            <person name="Choi T."/>
            <person name="Kim D."/>
            <person name="Ryu S."/>
            <person name="Kim W."/>
        </authorList>
    </citation>
    <scope>NUCLEOTIDE SEQUENCE [LARGE SCALE GENOMIC DNA]</scope>
    <source>
        <tissue evidence="1">Muscle</tissue>
    </source>
</reference>
<dbReference type="AlphaFoldDB" id="A0A5B7JK64"/>
<organism evidence="1 2">
    <name type="scientific">Portunus trituberculatus</name>
    <name type="common">Swimming crab</name>
    <name type="synonym">Neptunus trituberculatus</name>
    <dbReference type="NCBI Taxonomy" id="210409"/>
    <lineage>
        <taxon>Eukaryota</taxon>
        <taxon>Metazoa</taxon>
        <taxon>Ecdysozoa</taxon>
        <taxon>Arthropoda</taxon>
        <taxon>Crustacea</taxon>
        <taxon>Multicrustacea</taxon>
        <taxon>Malacostraca</taxon>
        <taxon>Eumalacostraca</taxon>
        <taxon>Eucarida</taxon>
        <taxon>Decapoda</taxon>
        <taxon>Pleocyemata</taxon>
        <taxon>Brachyura</taxon>
        <taxon>Eubrachyura</taxon>
        <taxon>Portunoidea</taxon>
        <taxon>Portunidae</taxon>
        <taxon>Portuninae</taxon>
        <taxon>Portunus</taxon>
    </lineage>
</organism>
<evidence type="ECO:0000313" key="1">
    <source>
        <dbReference type="EMBL" id="MPC93587.1"/>
    </source>
</evidence>
<sequence>MSNSRHDTAGLEVVAQDRKARARLKICQAVTSPRPDAVSPYALSTDPLTPSQAFNHLHSSAKYVLSSSMYDTPFVCFR</sequence>
<keyword evidence="2" id="KW-1185">Reference proteome</keyword>
<accession>A0A5B7JK64</accession>